<comment type="catalytic activity">
    <reaction evidence="6">
        <text>ATP + H2O = ADP + phosphate + H(+)</text>
        <dbReference type="Rhea" id="RHEA:13065"/>
        <dbReference type="ChEBI" id="CHEBI:15377"/>
        <dbReference type="ChEBI" id="CHEBI:15378"/>
        <dbReference type="ChEBI" id="CHEBI:30616"/>
        <dbReference type="ChEBI" id="CHEBI:43474"/>
        <dbReference type="ChEBI" id="CHEBI:456216"/>
        <dbReference type="EC" id="3.6.4.13"/>
    </reaction>
</comment>
<dbReference type="InterPro" id="IPR007502">
    <property type="entry name" value="Helicase-assoc_dom"/>
</dbReference>
<gene>
    <name evidence="9" type="ORF">PGLA2088_LOCUS1168</name>
</gene>
<dbReference type="EMBL" id="CAJNNW010000885">
    <property type="protein sequence ID" value="CAE8631734.1"/>
    <property type="molecule type" value="Genomic_DNA"/>
</dbReference>
<dbReference type="GO" id="GO:0016787">
    <property type="term" value="F:hydrolase activity"/>
    <property type="evidence" value="ECO:0007669"/>
    <property type="project" value="UniProtKB-KW"/>
</dbReference>
<dbReference type="Proteomes" id="UP000626109">
    <property type="component" value="Unassembled WGS sequence"/>
</dbReference>
<dbReference type="GO" id="GO:0005730">
    <property type="term" value="C:nucleolus"/>
    <property type="evidence" value="ECO:0007669"/>
    <property type="project" value="TreeGrafter"/>
</dbReference>
<dbReference type="GO" id="GO:0005524">
    <property type="term" value="F:ATP binding"/>
    <property type="evidence" value="ECO:0007669"/>
    <property type="project" value="UniProtKB-KW"/>
</dbReference>
<evidence type="ECO:0000313" key="10">
    <source>
        <dbReference type="Proteomes" id="UP000626109"/>
    </source>
</evidence>
<dbReference type="SMART" id="SM00847">
    <property type="entry name" value="HA2"/>
    <property type="match status" value="1"/>
</dbReference>
<protein>
    <recommendedName>
        <fullName evidence="1">RNA helicase</fullName>
        <ecNumber evidence="1">3.6.4.13</ecNumber>
    </recommendedName>
</protein>
<dbReference type="PANTHER" id="PTHR18934:SF118">
    <property type="entry name" value="ATP-DEPENDENT RNA HELICASE DHX33"/>
    <property type="match status" value="1"/>
</dbReference>
<organism evidence="9 10">
    <name type="scientific">Polarella glacialis</name>
    <name type="common">Dinoflagellate</name>
    <dbReference type="NCBI Taxonomy" id="89957"/>
    <lineage>
        <taxon>Eukaryota</taxon>
        <taxon>Sar</taxon>
        <taxon>Alveolata</taxon>
        <taxon>Dinophyceae</taxon>
        <taxon>Suessiales</taxon>
        <taxon>Suessiaceae</taxon>
        <taxon>Polarella</taxon>
    </lineage>
</organism>
<sequence length="330" mass="36537">MGIEDVVRFDFMEPPDRVRLVKSLRLLFLLGALDADGVLTELGKRLSGLPLEPQYSRVLLAAADLGCVAEALTLVSMLSSEGVWFRPSRQNMDQASEAVAGQARFVHGLGDHLTLVRTFNCFEEEGRSSPEWCKENFLHFRALRQARDIRNQLCDALEKVSEAPLRDGAAGAGGRGRDRDRESSRPTKASEKATLQAMCAGFYMQSARMCSAGGGWLIVGENVLVKCEASSVLADSCSEWVLYTDLVGSTVAHCMMRAVSAVEHEWLRPHLPKLNEVDMKRLVGEESLTRRKVVEEEDPQKQAEQKEVKVSSAKDRFLARKQQQAAGGKK</sequence>
<dbReference type="PANTHER" id="PTHR18934">
    <property type="entry name" value="ATP-DEPENDENT RNA HELICASE"/>
    <property type="match status" value="1"/>
</dbReference>
<dbReference type="InterPro" id="IPR027417">
    <property type="entry name" value="P-loop_NTPase"/>
</dbReference>
<keyword evidence="4" id="KW-0347">Helicase</keyword>
<feature type="domain" description="Helicase-associated" evidence="8">
    <location>
        <begin position="22"/>
        <end position="116"/>
    </location>
</feature>
<dbReference type="InterPro" id="IPR048333">
    <property type="entry name" value="HA2_WH"/>
</dbReference>
<comment type="caution">
    <text evidence="9">The sequence shown here is derived from an EMBL/GenBank/DDBJ whole genome shotgun (WGS) entry which is preliminary data.</text>
</comment>
<evidence type="ECO:0000256" key="4">
    <source>
        <dbReference type="ARBA" id="ARBA00022806"/>
    </source>
</evidence>
<evidence type="ECO:0000256" key="2">
    <source>
        <dbReference type="ARBA" id="ARBA00022741"/>
    </source>
</evidence>
<dbReference type="AlphaFoldDB" id="A0A813H220"/>
<feature type="compositionally biased region" description="Basic and acidic residues" evidence="7">
    <location>
        <begin position="175"/>
        <end position="191"/>
    </location>
</feature>
<evidence type="ECO:0000256" key="6">
    <source>
        <dbReference type="ARBA" id="ARBA00047984"/>
    </source>
</evidence>
<dbReference type="Gene3D" id="1.20.120.1080">
    <property type="match status" value="1"/>
</dbReference>
<dbReference type="GO" id="GO:0003724">
    <property type="term" value="F:RNA helicase activity"/>
    <property type="evidence" value="ECO:0007669"/>
    <property type="project" value="UniProtKB-EC"/>
</dbReference>
<dbReference type="Pfam" id="PF04408">
    <property type="entry name" value="WHD_HA2"/>
    <property type="match status" value="1"/>
</dbReference>
<accession>A0A813H220</accession>
<dbReference type="Pfam" id="PF21010">
    <property type="entry name" value="HA2_C"/>
    <property type="match status" value="1"/>
</dbReference>
<keyword evidence="2" id="KW-0547">Nucleotide-binding</keyword>
<keyword evidence="5" id="KW-0067">ATP-binding</keyword>
<dbReference type="SUPFAM" id="SSF52540">
    <property type="entry name" value="P-loop containing nucleoside triphosphate hydrolases"/>
    <property type="match status" value="1"/>
</dbReference>
<evidence type="ECO:0000259" key="8">
    <source>
        <dbReference type="SMART" id="SM00847"/>
    </source>
</evidence>
<dbReference type="GO" id="GO:0003725">
    <property type="term" value="F:double-stranded RNA binding"/>
    <property type="evidence" value="ECO:0007669"/>
    <property type="project" value="TreeGrafter"/>
</dbReference>
<name>A0A813H220_POLGL</name>
<dbReference type="Pfam" id="PF07717">
    <property type="entry name" value="OB_NTP_bind"/>
    <property type="match status" value="1"/>
</dbReference>
<evidence type="ECO:0000313" key="9">
    <source>
        <dbReference type="EMBL" id="CAE8631734.1"/>
    </source>
</evidence>
<dbReference type="GO" id="GO:0045943">
    <property type="term" value="P:positive regulation of transcription by RNA polymerase I"/>
    <property type="evidence" value="ECO:0007669"/>
    <property type="project" value="TreeGrafter"/>
</dbReference>
<feature type="region of interest" description="Disordered" evidence="7">
    <location>
        <begin position="292"/>
        <end position="312"/>
    </location>
</feature>
<feature type="region of interest" description="Disordered" evidence="7">
    <location>
        <begin position="166"/>
        <end position="192"/>
    </location>
</feature>
<reference evidence="9" key="1">
    <citation type="submission" date="2021-02" db="EMBL/GenBank/DDBJ databases">
        <authorList>
            <person name="Dougan E. K."/>
            <person name="Rhodes N."/>
            <person name="Thang M."/>
            <person name="Chan C."/>
        </authorList>
    </citation>
    <scope>NUCLEOTIDE SEQUENCE</scope>
</reference>
<evidence type="ECO:0000256" key="1">
    <source>
        <dbReference type="ARBA" id="ARBA00012552"/>
    </source>
</evidence>
<evidence type="ECO:0000256" key="7">
    <source>
        <dbReference type="SAM" id="MobiDB-lite"/>
    </source>
</evidence>
<keyword evidence="3" id="KW-0378">Hydrolase</keyword>
<evidence type="ECO:0000256" key="3">
    <source>
        <dbReference type="ARBA" id="ARBA00022801"/>
    </source>
</evidence>
<dbReference type="EC" id="3.6.4.13" evidence="1"/>
<evidence type="ECO:0000256" key="5">
    <source>
        <dbReference type="ARBA" id="ARBA00022840"/>
    </source>
</evidence>
<dbReference type="InterPro" id="IPR011709">
    <property type="entry name" value="DEAD-box_helicase_OB_fold"/>
</dbReference>
<proteinExistence type="predicted"/>